<dbReference type="SUPFAM" id="SSF81383">
    <property type="entry name" value="F-box domain"/>
    <property type="match status" value="1"/>
</dbReference>
<protein>
    <recommendedName>
        <fullName evidence="1">F-box domain-containing protein</fullName>
    </recommendedName>
</protein>
<dbReference type="AlphaFoldDB" id="A0A2Z6MR93"/>
<evidence type="ECO:0000313" key="3">
    <source>
        <dbReference type="Proteomes" id="UP000242715"/>
    </source>
</evidence>
<organism evidence="2 3">
    <name type="scientific">Trifolium subterraneum</name>
    <name type="common">Subterranean clover</name>
    <dbReference type="NCBI Taxonomy" id="3900"/>
    <lineage>
        <taxon>Eukaryota</taxon>
        <taxon>Viridiplantae</taxon>
        <taxon>Streptophyta</taxon>
        <taxon>Embryophyta</taxon>
        <taxon>Tracheophyta</taxon>
        <taxon>Spermatophyta</taxon>
        <taxon>Magnoliopsida</taxon>
        <taxon>eudicotyledons</taxon>
        <taxon>Gunneridae</taxon>
        <taxon>Pentapetalae</taxon>
        <taxon>rosids</taxon>
        <taxon>fabids</taxon>
        <taxon>Fabales</taxon>
        <taxon>Fabaceae</taxon>
        <taxon>Papilionoideae</taxon>
        <taxon>50 kb inversion clade</taxon>
        <taxon>NPAAA clade</taxon>
        <taxon>Hologalegina</taxon>
        <taxon>IRL clade</taxon>
        <taxon>Trifolieae</taxon>
        <taxon>Trifolium</taxon>
    </lineage>
</organism>
<dbReference type="Pfam" id="PF00646">
    <property type="entry name" value="F-box"/>
    <property type="match status" value="1"/>
</dbReference>
<reference evidence="3" key="1">
    <citation type="journal article" date="2017" name="Front. Plant Sci.">
        <title>Climate Clever Clovers: New Paradigm to Reduce the Environmental Footprint of Ruminants by Breeding Low Methanogenic Forages Utilizing Haplotype Variation.</title>
        <authorList>
            <person name="Kaur P."/>
            <person name="Appels R."/>
            <person name="Bayer P.E."/>
            <person name="Keeble-Gagnere G."/>
            <person name="Wang J."/>
            <person name="Hirakawa H."/>
            <person name="Shirasawa K."/>
            <person name="Vercoe P."/>
            <person name="Stefanova K."/>
            <person name="Durmic Z."/>
            <person name="Nichols P."/>
            <person name="Revell C."/>
            <person name="Isobe S.N."/>
            <person name="Edwards D."/>
            <person name="Erskine W."/>
        </authorList>
    </citation>
    <scope>NUCLEOTIDE SEQUENCE [LARGE SCALE GENOMIC DNA]</scope>
    <source>
        <strain evidence="3">cv. Daliak</strain>
    </source>
</reference>
<dbReference type="EMBL" id="DF973540">
    <property type="protein sequence ID" value="GAU33931.1"/>
    <property type="molecule type" value="Genomic_DNA"/>
</dbReference>
<accession>A0A2Z6MR93</accession>
<dbReference type="CDD" id="cd22160">
    <property type="entry name" value="F-box_AtFBL13-like"/>
    <property type="match status" value="1"/>
</dbReference>
<dbReference type="Proteomes" id="UP000242715">
    <property type="component" value="Unassembled WGS sequence"/>
</dbReference>
<evidence type="ECO:0000313" key="2">
    <source>
        <dbReference type="EMBL" id="GAU33931.1"/>
    </source>
</evidence>
<dbReference type="Pfam" id="PF24758">
    <property type="entry name" value="LRR_At5g56370"/>
    <property type="match status" value="1"/>
</dbReference>
<name>A0A2Z6MR93_TRISU</name>
<sequence length="391" mass="44703">MININDFPDDILTHIVSFLPFKQAVRTTILSKRWLPLFHSLDVLNIDDDDDSTNKKRYWYGFPQFMDKYMFSPHSQHITLKSLHIKCSYKLWDARANSPSLNKWIEAAKQRGIQYLSLRYLNAMLEPTSTTLFCCKTLVVLKLLNMRVANMHSCSVDLPSLKTLDMNSVYFDDMENLTRLISGCPILENLKTSRVGANLAVTGVGGNLKPLSKLIKADIHFFEVPIKAVSNVQFLSIGQMRSISYSYSKEIKSYYIGFPVFGNLTDLQIDWGNGGSLDWDDVVKILQNCSKLRTLKIKKCDNSRTKEDWKYPDHDPECVSSHLTTCKIKGYDVLYADFQFATYILKKARLLQDMSILHVPYPKLASPQFLKGLFSCPRISPVCKLYVSSLG</sequence>
<dbReference type="InterPro" id="IPR006566">
    <property type="entry name" value="FBD"/>
</dbReference>
<dbReference type="InterPro" id="IPR053781">
    <property type="entry name" value="F-box_AtFBL13-like"/>
</dbReference>
<proteinExistence type="predicted"/>
<dbReference type="SUPFAM" id="SSF52047">
    <property type="entry name" value="RNI-like"/>
    <property type="match status" value="1"/>
</dbReference>
<gene>
    <name evidence="2" type="ORF">TSUD_357300</name>
</gene>
<dbReference type="InterPro" id="IPR055411">
    <property type="entry name" value="LRR_FXL15/At3g58940/PEG3-like"/>
</dbReference>
<feature type="domain" description="F-box" evidence="1">
    <location>
        <begin position="1"/>
        <end position="42"/>
    </location>
</feature>
<dbReference type="Pfam" id="PF08387">
    <property type="entry name" value="FBD"/>
    <property type="match status" value="1"/>
</dbReference>
<dbReference type="PANTHER" id="PTHR31900">
    <property type="entry name" value="F-BOX/RNI SUPERFAMILY PROTEIN-RELATED"/>
    <property type="match status" value="1"/>
</dbReference>
<dbReference type="Gene3D" id="1.20.1280.50">
    <property type="match status" value="1"/>
</dbReference>
<dbReference type="InterPro" id="IPR036047">
    <property type="entry name" value="F-box-like_dom_sf"/>
</dbReference>
<dbReference type="PROSITE" id="PS50181">
    <property type="entry name" value="FBOX"/>
    <property type="match status" value="1"/>
</dbReference>
<dbReference type="PANTHER" id="PTHR31900:SF34">
    <property type="entry name" value="EMB|CAB62440.1-RELATED"/>
    <property type="match status" value="1"/>
</dbReference>
<dbReference type="OrthoDB" id="594804at2759"/>
<dbReference type="InterPro" id="IPR050232">
    <property type="entry name" value="FBL13/AtMIF1-like"/>
</dbReference>
<evidence type="ECO:0000259" key="1">
    <source>
        <dbReference type="PROSITE" id="PS50181"/>
    </source>
</evidence>
<dbReference type="Gene3D" id="3.80.10.10">
    <property type="entry name" value="Ribonuclease Inhibitor"/>
    <property type="match status" value="1"/>
</dbReference>
<dbReference type="InterPro" id="IPR001810">
    <property type="entry name" value="F-box_dom"/>
</dbReference>
<dbReference type="SMART" id="SM00579">
    <property type="entry name" value="FBD"/>
    <property type="match status" value="1"/>
</dbReference>
<dbReference type="InterPro" id="IPR032675">
    <property type="entry name" value="LRR_dom_sf"/>
</dbReference>
<keyword evidence="3" id="KW-1185">Reference proteome</keyword>